<gene>
    <name evidence="2" type="ORF">EC841_10417</name>
</gene>
<evidence type="ECO:0000313" key="3">
    <source>
        <dbReference type="Proteomes" id="UP000295263"/>
    </source>
</evidence>
<comment type="caution">
    <text evidence="2">The sequence shown here is derived from an EMBL/GenBank/DDBJ whole genome shotgun (WGS) entry which is preliminary data.</text>
</comment>
<sequence length="59" mass="6400">MSPEAKTLTGLMNNEAENGTLSAKNLSEDQALRRSIPCFFSQTSRMEIAAGVTPEIRDA</sequence>
<organism evidence="2 3">
    <name type="scientific">Raoultella ornithinolytica</name>
    <name type="common">Klebsiella ornithinolytica</name>
    <dbReference type="NCBI Taxonomy" id="54291"/>
    <lineage>
        <taxon>Bacteria</taxon>
        <taxon>Pseudomonadati</taxon>
        <taxon>Pseudomonadota</taxon>
        <taxon>Gammaproteobacteria</taxon>
        <taxon>Enterobacterales</taxon>
        <taxon>Enterobacteriaceae</taxon>
        <taxon>Klebsiella/Raoultella group</taxon>
        <taxon>Raoultella</taxon>
    </lineage>
</organism>
<name>A0ABD7QHQ4_RAOOR</name>
<evidence type="ECO:0000256" key="1">
    <source>
        <dbReference type="SAM" id="MobiDB-lite"/>
    </source>
</evidence>
<accession>A0ABD7QHQ4</accession>
<dbReference type="EMBL" id="SLYQ01000004">
    <property type="protein sequence ID" value="TCQ73085.1"/>
    <property type="molecule type" value="Genomic_DNA"/>
</dbReference>
<dbReference type="AlphaFoldDB" id="A0ABD7QHQ4"/>
<reference evidence="2 3" key="1">
    <citation type="submission" date="2019-03" db="EMBL/GenBank/DDBJ databases">
        <title>Genomic analyses of the natural microbiome of Caenorhabditis elegans.</title>
        <authorList>
            <person name="Samuel B."/>
        </authorList>
    </citation>
    <scope>NUCLEOTIDE SEQUENCE [LARGE SCALE GENOMIC DNA]</scope>
    <source>
        <strain evidence="2 3">JUb54</strain>
    </source>
</reference>
<protein>
    <submittedName>
        <fullName evidence="2">Uncharacterized protein</fullName>
    </submittedName>
</protein>
<feature type="compositionally biased region" description="Polar residues" evidence="1">
    <location>
        <begin position="10"/>
        <end position="25"/>
    </location>
</feature>
<proteinExistence type="predicted"/>
<feature type="region of interest" description="Disordered" evidence="1">
    <location>
        <begin position="1"/>
        <end position="25"/>
    </location>
</feature>
<dbReference type="Proteomes" id="UP000295263">
    <property type="component" value="Unassembled WGS sequence"/>
</dbReference>
<evidence type="ECO:0000313" key="2">
    <source>
        <dbReference type="EMBL" id="TCQ73085.1"/>
    </source>
</evidence>